<feature type="non-terminal residue" evidence="2">
    <location>
        <position position="112"/>
    </location>
</feature>
<feature type="domain" description="Heterokaryon incompatibility" evidence="1">
    <location>
        <begin position="30"/>
        <end position="112"/>
    </location>
</feature>
<dbReference type="Pfam" id="PF06985">
    <property type="entry name" value="HET"/>
    <property type="match status" value="1"/>
</dbReference>
<organism evidence="2 3">
    <name type="scientific">Polychaeton citri CBS 116435</name>
    <dbReference type="NCBI Taxonomy" id="1314669"/>
    <lineage>
        <taxon>Eukaryota</taxon>
        <taxon>Fungi</taxon>
        <taxon>Dikarya</taxon>
        <taxon>Ascomycota</taxon>
        <taxon>Pezizomycotina</taxon>
        <taxon>Dothideomycetes</taxon>
        <taxon>Dothideomycetidae</taxon>
        <taxon>Capnodiales</taxon>
        <taxon>Capnodiaceae</taxon>
        <taxon>Polychaeton</taxon>
    </lineage>
</organism>
<sequence length="112" mass="13117">IRLITLYRGYDDDPIEVSLRTTDAVSDKGYDALSYTWGDAKDTKCVWVDRRFVRVTRNLYIFLRELRKPNEDLRLWADALCINQKDDDEKSAQVGLMPDIYPRANKVICWLG</sequence>
<evidence type="ECO:0000313" key="3">
    <source>
        <dbReference type="Proteomes" id="UP000799441"/>
    </source>
</evidence>
<feature type="non-terminal residue" evidence="2">
    <location>
        <position position="1"/>
    </location>
</feature>
<comment type="caution">
    <text evidence="2">The sequence shown here is derived from an EMBL/GenBank/DDBJ whole genome shotgun (WGS) entry which is preliminary data.</text>
</comment>
<gene>
    <name evidence="2" type="ORF">K431DRAFT_202990</name>
</gene>
<keyword evidence="3" id="KW-1185">Reference proteome</keyword>
<dbReference type="PANTHER" id="PTHR24148">
    <property type="entry name" value="ANKYRIN REPEAT DOMAIN-CONTAINING PROTEIN 39 HOMOLOG-RELATED"/>
    <property type="match status" value="1"/>
</dbReference>
<dbReference type="InterPro" id="IPR052895">
    <property type="entry name" value="HetReg/Transcr_Mod"/>
</dbReference>
<reference evidence="2" key="1">
    <citation type="journal article" date="2020" name="Stud. Mycol.">
        <title>101 Dothideomycetes genomes: a test case for predicting lifestyles and emergence of pathogens.</title>
        <authorList>
            <person name="Haridas S."/>
            <person name="Albert R."/>
            <person name="Binder M."/>
            <person name="Bloem J."/>
            <person name="Labutti K."/>
            <person name="Salamov A."/>
            <person name="Andreopoulos B."/>
            <person name="Baker S."/>
            <person name="Barry K."/>
            <person name="Bills G."/>
            <person name="Bluhm B."/>
            <person name="Cannon C."/>
            <person name="Castanera R."/>
            <person name="Culley D."/>
            <person name="Daum C."/>
            <person name="Ezra D."/>
            <person name="Gonzalez J."/>
            <person name="Henrissat B."/>
            <person name="Kuo A."/>
            <person name="Liang C."/>
            <person name="Lipzen A."/>
            <person name="Lutzoni F."/>
            <person name="Magnuson J."/>
            <person name="Mondo S."/>
            <person name="Nolan M."/>
            <person name="Ohm R."/>
            <person name="Pangilinan J."/>
            <person name="Park H.-J."/>
            <person name="Ramirez L."/>
            <person name="Alfaro M."/>
            <person name="Sun H."/>
            <person name="Tritt A."/>
            <person name="Yoshinaga Y."/>
            <person name="Zwiers L.-H."/>
            <person name="Turgeon B."/>
            <person name="Goodwin S."/>
            <person name="Spatafora J."/>
            <person name="Crous P."/>
            <person name="Grigoriev I."/>
        </authorList>
    </citation>
    <scope>NUCLEOTIDE SEQUENCE</scope>
    <source>
        <strain evidence="2">CBS 116435</strain>
    </source>
</reference>
<name>A0A9P4QCI7_9PEZI</name>
<dbReference type="OrthoDB" id="2157530at2759"/>
<protein>
    <submittedName>
        <fullName evidence="2">HET-domain-containing protein</fullName>
    </submittedName>
</protein>
<accession>A0A9P4QCI7</accession>
<dbReference type="EMBL" id="MU003784">
    <property type="protein sequence ID" value="KAF2722182.1"/>
    <property type="molecule type" value="Genomic_DNA"/>
</dbReference>
<evidence type="ECO:0000313" key="2">
    <source>
        <dbReference type="EMBL" id="KAF2722182.1"/>
    </source>
</evidence>
<dbReference type="PANTHER" id="PTHR24148:SF64">
    <property type="entry name" value="HETEROKARYON INCOMPATIBILITY DOMAIN-CONTAINING PROTEIN"/>
    <property type="match status" value="1"/>
</dbReference>
<dbReference type="InterPro" id="IPR010730">
    <property type="entry name" value="HET"/>
</dbReference>
<evidence type="ECO:0000259" key="1">
    <source>
        <dbReference type="Pfam" id="PF06985"/>
    </source>
</evidence>
<proteinExistence type="predicted"/>
<dbReference type="AlphaFoldDB" id="A0A9P4QCI7"/>
<dbReference type="Proteomes" id="UP000799441">
    <property type="component" value="Unassembled WGS sequence"/>
</dbReference>